<feature type="compositionally biased region" description="Low complexity" evidence="4">
    <location>
        <begin position="232"/>
        <end position="242"/>
    </location>
</feature>
<reference evidence="7" key="1">
    <citation type="journal article" date="2019" name="Int. J. Syst. Evol. Microbiol.">
        <title>The Global Catalogue of Microorganisms (GCM) 10K type strain sequencing project: providing services to taxonomists for standard genome sequencing and annotation.</title>
        <authorList>
            <consortium name="The Broad Institute Genomics Platform"/>
            <consortium name="The Broad Institute Genome Sequencing Center for Infectious Disease"/>
            <person name="Wu L."/>
            <person name="Ma J."/>
        </authorList>
    </citation>
    <scope>NUCLEOTIDE SEQUENCE [LARGE SCALE GENOMIC DNA]</scope>
    <source>
        <strain evidence="7">JCM 30346</strain>
    </source>
</reference>
<proteinExistence type="predicted"/>
<evidence type="ECO:0000313" key="7">
    <source>
        <dbReference type="Proteomes" id="UP001596137"/>
    </source>
</evidence>
<feature type="compositionally biased region" description="Pro residues" evidence="4">
    <location>
        <begin position="201"/>
        <end position="231"/>
    </location>
</feature>
<evidence type="ECO:0000259" key="5">
    <source>
        <dbReference type="Pfam" id="PF17764"/>
    </source>
</evidence>
<evidence type="ECO:0000256" key="1">
    <source>
        <dbReference type="ARBA" id="ARBA00022741"/>
    </source>
</evidence>
<dbReference type="InterPro" id="IPR041222">
    <property type="entry name" value="PriA_3primeBD"/>
</dbReference>
<dbReference type="InterPro" id="IPR042115">
    <property type="entry name" value="PriA_3primeBD_sf"/>
</dbReference>
<accession>A0ABW1NSH1</accession>
<keyword evidence="1" id="KW-0547">Nucleotide-binding</keyword>
<dbReference type="PANTHER" id="PTHR30580">
    <property type="entry name" value="PRIMOSOMAL PROTEIN N"/>
    <property type="match status" value="1"/>
</dbReference>
<dbReference type="Gene3D" id="3.40.1440.60">
    <property type="entry name" value="PriA, 3(prime) DNA-binding domain"/>
    <property type="match status" value="1"/>
</dbReference>
<evidence type="ECO:0000256" key="3">
    <source>
        <dbReference type="ARBA" id="ARBA00023125"/>
    </source>
</evidence>
<dbReference type="EMBL" id="JBHSRF010000067">
    <property type="protein sequence ID" value="MFC6085664.1"/>
    <property type="molecule type" value="Genomic_DNA"/>
</dbReference>
<feature type="region of interest" description="Disordered" evidence="4">
    <location>
        <begin position="154"/>
        <end position="242"/>
    </location>
</feature>
<sequence length="300" mass="29639">MNETSSSDDFSPEPVADGQTALEGVPAPGEGRGKAKGAFVAADVAPVARVVVDTPLPHLDRPFDYLVGAGMDADAVAGCRVRVRFAGKLTDGFLLERVESSEHEGALLGLERVVSPEAVLTPEIAALCRAVADRYAGTMSDVLRLAVPPRHARVEAEQASGGPARGGAALGGSASGGPASGVPATGESSSVESSSAVRAPAMPPSAMPPSAMPPSAMPPSAMPPSAMPPSAMPSSGVPASGLPASAVPASAIPASVVHATVGGRVPVREIAGGVEGAGAEFVAELEAAGLLGVWGEYSTG</sequence>
<evidence type="ECO:0000313" key="6">
    <source>
        <dbReference type="EMBL" id="MFC6085664.1"/>
    </source>
</evidence>
<feature type="compositionally biased region" description="Low complexity" evidence="4">
    <location>
        <begin position="180"/>
        <end position="200"/>
    </location>
</feature>
<dbReference type="Pfam" id="PF17764">
    <property type="entry name" value="PriA_3primeBD"/>
    <property type="match status" value="1"/>
</dbReference>
<keyword evidence="2" id="KW-0067">ATP-binding</keyword>
<keyword evidence="3" id="KW-0238">DNA-binding</keyword>
<gene>
    <name evidence="6" type="ORF">ACFP1K_31175</name>
</gene>
<keyword evidence="7" id="KW-1185">Reference proteome</keyword>
<feature type="domain" description="Primosomal protein N' 3' DNA-binding" evidence="5">
    <location>
        <begin position="49"/>
        <end position="148"/>
    </location>
</feature>
<dbReference type="PANTHER" id="PTHR30580:SF0">
    <property type="entry name" value="PRIMOSOMAL PROTEIN N"/>
    <property type="match status" value="1"/>
</dbReference>
<evidence type="ECO:0000256" key="2">
    <source>
        <dbReference type="ARBA" id="ARBA00022840"/>
    </source>
</evidence>
<evidence type="ECO:0000256" key="4">
    <source>
        <dbReference type="SAM" id="MobiDB-lite"/>
    </source>
</evidence>
<dbReference type="Proteomes" id="UP001596137">
    <property type="component" value="Unassembled WGS sequence"/>
</dbReference>
<feature type="compositionally biased region" description="Gly residues" evidence="4">
    <location>
        <begin position="163"/>
        <end position="179"/>
    </location>
</feature>
<name>A0ABW1NSH1_9ACTN</name>
<protein>
    <recommendedName>
        <fullName evidence="5">Primosomal protein N' 3' DNA-binding domain-containing protein</fullName>
    </recommendedName>
</protein>
<feature type="non-terminal residue" evidence="6">
    <location>
        <position position="300"/>
    </location>
</feature>
<organism evidence="6 7">
    <name type="scientific">Sphaerisporangium aureirubrum</name>
    <dbReference type="NCBI Taxonomy" id="1544736"/>
    <lineage>
        <taxon>Bacteria</taxon>
        <taxon>Bacillati</taxon>
        <taxon>Actinomycetota</taxon>
        <taxon>Actinomycetes</taxon>
        <taxon>Streptosporangiales</taxon>
        <taxon>Streptosporangiaceae</taxon>
        <taxon>Sphaerisporangium</taxon>
    </lineage>
</organism>
<comment type="caution">
    <text evidence="6">The sequence shown here is derived from an EMBL/GenBank/DDBJ whole genome shotgun (WGS) entry which is preliminary data.</text>
</comment>
<feature type="region of interest" description="Disordered" evidence="4">
    <location>
        <begin position="1"/>
        <end position="30"/>
    </location>
</feature>